<dbReference type="GO" id="GO:0055085">
    <property type="term" value="P:transmembrane transport"/>
    <property type="evidence" value="ECO:0007669"/>
    <property type="project" value="InterPro"/>
</dbReference>
<feature type="transmembrane region" description="Helical" evidence="7">
    <location>
        <begin position="90"/>
        <end position="110"/>
    </location>
</feature>
<proteinExistence type="inferred from homology"/>
<evidence type="ECO:0000256" key="6">
    <source>
        <dbReference type="ARBA" id="ARBA00023136"/>
    </source>
</evidence>
<comment type="caution">
    <text evidence="9">The sequence shown here is derived from an EMBL/GenBank/DDBJ whole genome shotgun (WGS) entry which is preliminary data.</text>
</comment>
<keyword evidence="4 7" id="KW-0812">Transmembrane</keyword>
<evidence type="ECO:0000313" key="10">
    <source>
        <dbReference type="Proteomes" id="UP000294581"/>
    </source>
</evidence>
<sequence>MAVSVQPSRVWRYRWRRSDVDQALAGYLFILPALVELFVFLLGPIVYAFVVSFKHFSYLDPLDAHFIGLTNYIHLFQDPVFLRALWNTTVYALVVVPVQTALALFLAVVVNRIRGKTVFRVIYYLPSITSTVGVAVIFGFLFQPNGLLNRLLFLTLHIQGPDYFNSPVFALPAIMVVAIWTTAGQFMIIYLAALQDIPTELYEAAAIDGAQGWQTLLSVTVPMLKRTTFLVMVLGMIGAFQVFDLVYVISGNSSLPQQDTMTVVLDLFEKGFRTMQMGYASAMGFVLFAIILLLTLIQQLFLGREDS</sequence>
<keyword evidence="3" id="KW-1003">Cell membrane</keyword>
<feature type="transmembrane region" description="Helical" evidence="7">
    <location>
        <begin position="169"/>
        <end position="193"/>
    </location>
</feature>
<protein>
    <submittedName>
        <fullName evidence="9">Carbohydrate ABC transporter membrane protein 1 (CUT1 family)</fullName>
    </submittedName>
</protein>
<accession>A0A4R8LQF6</accession>
<keyword evidence="10" id="KW-1185">Reference proteome</keyword>
<feature type="transmembrane region" description="Helical" evidence="7">
    <location>
        <begin position="229"/>
        <end position="249"/>
    </location>
</feature>
<dbReference type="InterPro" id="IPR051393">
    <property type="entry name" value="ABC_transporter_permease"/>
</dbReference>
<dbReference type="Gene3D" id="1.10.3720.10">
    <property type="entry name" value="MetI-like"/>
    <property type="match status" value="1"/>
</dbReference>
<dbReference type="EMBL" id="SORF01000004">
    <property type="protein sequence ID" value="TDY49648.1"/>
    <property type="molecule type" value="Genomic_DNA"/>
</dbReference>
<dbReference type="CDD" id="cd06261">
    <property type="entry name" value="TM_PBP2"/>
    <property type="match status" value="1"/>
</dbReference>
<dbReference type="InterPro" id="IPR000515">
    <property type="entry name" value="MetI-like"/>
</dbReference>
<feature type="domain" description="ABC transmembrane type-1" evidence="8">
    <location>
        <begin position="85"/>
        <end position="298"/>
    </location>
</feature>
<feature type="transmembrane region" description="Helical" evidence="7">
    <location>
        <begin position="277"/>
        <end position="297"/>
    </location>
</feature>
<dbReference type="PANTHER" id="PTHR30193">
    <property type="entry name" value="ABC TRANSPORTER PERMEASE PROTEIN"/>
    <property type="match status" value="1"/>
</dbReference>
<dbReference type="Proteomes" id="UP000294581">
    <property type="component" value="Unassembled WGS sequence"/>
</dbReference>
<dbReference type="InterPro" id="IPR035906">
    <property type="entry name" value="MetI-like_sf"/>
</dbReference>
<dbReference type="SUPFAM" id="SSF161098">
    <property type="entry name" value="MetI-like"/>
    <property type="match status" value="1"/>
</dbReference>
<keyword evidence="2 7" id="KW-0813">Transport</keyword>
<dbReference type="AlphaFoldDB" id="A0A4R8LQF6"/>
<evidence type="ECO:0000256" key="4">
    <source>
        <dbReference type="ARBA" id="ARBA00022692"/>
    </source>
</evidence>
<comment type="subcellular location">
    <subcellularLocation>
        <location evidence="1 7">Cell membrane</location>
        <topology evidence="1 7">Multi-pass membrane protein</topology>
    </subcellularLocation>
</comment>
<evidence type="ECO:0000313" key="9">
    <source>
        <dbReference type="EMBL" id="TDY49648.1"/>
    </source>
</evidence>
<gene>
    <name evidence="9" type="ORF">C7445_104161</name>
</gene>
<dbReference type="RefSeq" id="WP_134159087.1">
    <property type="nucleotide sequence ID" value="NZ_BSUS01000001.1"/>
</dbReference>
<dbReference type="PANTHER" id="PTHR30193:SF37">
    <property type="entry name" value="INNER MEMBRANE ABC TRANSPORTER PERMEASE PROTEIN YCJO"/>
    <property type="match status" value="1"/>
</dbReference>
<feature type="transmembrane region" description="Helical" evidence="7">
    <location>
        <begin position="122"/>
        <end position="142"/>
    </location>
</feature>
<name>A0A4R8LQF6_9BACL</name>
<keyword evidence="6 7" id="KW-0472">Membrane</keyword>
<evidence type="ECO:0000256" key="1">
    <source>
        <dbReference type="ARBA" id="ARBA00004651"/>
    </source>
</evidence>
<dbReference type="PROSITE" id="PS50928">
    <property type="entry name" value="ABC_TM1"/>
    <property type="match status" value="1"/>
</dbReference>
<organism evidence="9 10">
    <name type="scientific">Alicyclobacillus sacchari</name>
    <dbReference type="NCBI Taxonomy" id="392010"/>
    <lineage>
        <taxon>Bacteria</taxon>
        <taxon>Bacillati</taxon>
        <taxon>Bacillota</taxon>
        <taxon>Bacilli</taxon>
        <taxon>Bacillales</taxon>
        <taxon>Alicyclobacillaceae</taxon>
        <taxon>Alicyclobacillus</taxon>
    </lineage>
</organism>
<comment type="similarity">
    <text evidence="7">Belongs to the binding-protein-dependent transport system permease family.</text>
</comment>
<dbReference type="OrthoDB" id="59172at2"/>
<dbReference type="Pfam" id="PF00528">
    <property type="entry name" value="BPD_transp_1"/>
    <property type="match status" value="1"/>
</dbReference>
<evidence type="ECO:0000256" key="3">
    <source>
        <dbReference type="ARBA" id="ARBA00022475"/>
    </source>
</evidence>
<feature type="transmembrane region" description="Helical" evidence="7">
    <location>
        <begin position="24"/>
        <end position="50"/>
    </location>
</feature>
<reference evidence="9 10" key="1">
    <citation type="submission" date="2019-03" db="EMBL/GenBank/DDBJ databases">
        <title>Genomic Encyclopedia of Type Strains, Phase IV (KMG-IV): sequencing the most valuable type-strain genomes for metagenomic binning, comparative biology and taxonomic classification.</title>
        <authorList>
            <person name="Goeker M."/>
        </authorList>
    </citation>
    <scope>NUCLEOTIDE SEQUENCE [LARGE SCALE GENOMIC DNA]</scope>
    <source>
        <strain evidence="9 10">DSM 17974</strain>
    </source>
</reference>
<dbReference type="GO" id="GO:0005886">
    <property type="term" value="C:plasma membrane"/>
    <property type="evidence" value="ECO:0007669"/>
    <property type="project" value="UniProtKB-SubCell"/>
</dbReference>
<evidence type="ECO:0000256" key="7">
    <source>
        <dbReference type="RuleBase" id="RU363032"/>
    </source>
</evidence>
<evidence type="ECO:0000259" key="8">
    <source>
        <dbReference type="PROSITE" id="PS50928"/>
    </source>
</evidence>
<evidence type="ECO:0000256" key="2">
    <source>
        <dbReference type="ARBA" id="ARBA00022448"/>
    </source>
</evidence>
<evidence type="ECO:0000256" key="5">
    <source>
        <dbReference type="ARBA" id="ARBA00022989"/>
    </source>
</evidence>
<keyword evidence="5 7" id="KW-1133">Transmembrane helix</keyword>